<dbReference type="NCBIfam" id="TIGR00096">
    <property type="entry name" value="16S rRNA (cytidine(1402)-2'-O)-methyltransferase"/>
    <property type="match status" value="1"/>
</dbReference>
<dbReference type="AlphaFoldDB" id="A0A1T4QKG4"/>
<feature type="domain" description="Tetrapyrrole methylase" evidence="7">
    <location>
        <begin position="6"/>
        <end position="204"/>
    </location>
</feature>
<dbReference type="InterPro" id="IPR000878">
    <property type="entry name" value="4pyrrol_Mease"/>
</dbReference>
<keyword evidence="4 6" id="KW-0808">Transferase</keyword>
<dbReference type="Gene3D" id="3.30.950.10">
    <property type="entry name" value="Methyltransferase, Cobalt-precorrin-4 Transmethylase, Domain 2"/>
    <property type="match status" value="1"/>
</dbReference>
<dbReference type="PROSITE" id="PS01296">
    <property type="entry name" value="RSMI"/>
    <property type="match status" value="1"/>
</dbReference>
<dbReference type="InterPro" id="IPR018063">
    <property type="entry name" value="SAM_MeTrfase_RsmI_CS"/>
</dbReference>
<comment type="subcellular location">
    <subcellularLocation>
        <location evidence="6">Cytoplasm</location>
    </subcellularLocation>
</comment>
<dbReference type="Pfam" id="PF00590">
    <property type="entry name" value="TP_methylase"/>
    <property type="match status" value="1"/>
</dbReference>
<dbReference type="OrthoDB" id="9809084at2"/>
<dbReference type="Gene3D" id="3.40.1010.10">
    <property type="entry name" value="Cobalt-precorrin-4 Transmethylase, Domain 1"/>
    <property type="match status" value="1"/>
</dbReference>
<evidence type="ECO:0000256" key="2">
    <source>
        <dbReference type="ARBA" id="ARBA00022552"/>
    </source>
</evidence>
<dbReference type="GO" id="GO:0005737">
    <property type="term" value="C:cytoplasm"/>
    <property type="evidence" value="ECO:0007669"/>
    <property type="project" value="UniProtKB-SubCell"/>
</dbReference>
<name>A0A1T4QKG4_9FIRM</name>
<dbReference type="EMBL" id="FUXM01000019">
    <property type="protein sequence ID" value="SKA04273.1"/>
    <property type="molecule type" value="Genomic_DNA"/>
</dbReference>
<keyword evidence="5 6" id="KW-0949">S-adenosyl-L-methionine</keyword>
<keyword evidence="10" id="KW-1185">Reference proteome</keyword>
<dbReference type="InterPro" id="IPR035996">
    <property type="entry name" value="4pyrrol_Methylase_sf"/>
</dbReference>
<dbReference type="InterPro" id="IPR014777">
    <property type="entry name" value="4pyrrole_Mease_sub1"/>
</dbReference>
<dbReference type="GO" id="GO:0070677">
    <property type="term" value="F:rRNA (cytosine-2'-O-)-methyltransferase activity"/>
    <property type="evidence" value="ECO:0007669"/>
    <property type="project" value="UniProtKB-UniRule"/>
</dbReference>
<dbReference type="InterPro" id="IPR014776">
    <property type="entry name" value="4pyrrole_Mease_sub2"/>
</dbReference>
<sequence length="282" mass="32158">MSKGVLYVCPTPIGNLEDITLRVLRVLKEVDLIAAEDTRHTIKLLNHFQISTPLTSYHEHNETSKGPKLIDQLQKGKKIALVSDAGMPGISDPGLHLIDLAWQAGIKVEVLPGPNAGLTALVAAGMAELPFTFFGFLPHHKKERRQLWQKLRQHPYTLVFYEAPHRLRLLLEEIREYCPTAQIAIARELTKVHEEIVRGQVEEIMHWWEEKQPRGEFVVILNPGKKEGQNEEETETHTEDRALMRARQLMETGMSLKEAARQAAAETGFSRREIYQRLLAKE</sequence>
<dbReference type="CDD" id="cd11648">
    <property type="entry name" value="RsmI"/>
    <property type="match status" value="1"/>
</dbReference>
<evidence type="ECO:0000259" key="8">
    <source>
        <dbReference type="Pfam" id="PF23016"/>
    </source>
</evidence>
<feature type="domain" description="RsmI HTH" evidence="8">
    <location>
        <begin position="245"/>
        <end position="280"/>
    </location>
</feature>
<dbReference type="FunFam" id="3.30.950.10:FF:000002">
    <property type="entry name" value="Ribosomal RNA small subunit methyltransferase I"/>
    <property type="match status" value="1"/>
</dbReference>
<evidence type="ECO:0000256" key="1">
    <source>
        <dbReference type="ARBA" id="ARBA00022490"/>
    </source>
</evidence>
<protein>
    <recommendedName>
        <fullName evidence="6">Ribosomal RNA small subunit methyltransferase I</fullName>
        <ecNumber evidence="6">2.1.1.198</ecNumber>
    </recommendedName>
    <alternativeName>
        <fullName evidence="6">16S rRNA 2'-O-ribose C1402 methyltransferase</fullName>
    </alternativeName>
    <alternativeName>
        <fullName evidence="6">rRNA (cytidine-2'-O-)-methyltransferase RsmI</fullName>
    </alternativeName>
</protein>
<reference evidence="10" key="1">
    <citation type="submission" date="2017-02" db="EMBL/GenBank/DDBJ databases">
        <authorList>
            <person name="Varghese N."/>
            <person name="Submissions S."/>
        </authorList>
    </citation>
    <scope>NUCLEOTIDE SEQUENCE [LARGE SCALE GENOMIC DNA]</scope>
    <source>
        <strain evidence="10">DSM 16521</strain>
    </source>
</reference>
<dbReference type="HAMAP" id="MF_01877">
    <property type="entry name" value="16SrRNA_methyltr_I"/>
    <property type="match status" value="1"/>
</dbReference>
<dbReference type="Proteomes" id="UP000189933">
    <property type="component" value="Unassembled WGS sequence"/>
</dbReference>
<comment type="similarity">
    <text evidence="6">Belongs to the methyltransferase superfamily. RsmI family.</text>
</comment>
<dbReference type="InterPro" id="IPR053910">
    <property type="entry name" value="RsmI_HTH"/>
</dbReference>
<evidence type="ECO:0000256" key="5">
    <source>
        <dbReference type="ARBA" id="ARBA00022691"/>
    </source>
</evidence>
<dbReference type="PANTHER" id="PTHR46111">
    <property type="entry name" value="RIBOSOMAL RNA SMALL SUBUNIT METHYLTRANSFERASE I"/>
    <property type="match status" value="1"/>
</dbReference>
<keyword evidence="3 6" id="KW-0489">Methyltransferase</keyword>
<organism evidence="9 10">
    <name type="scientific">Carboxydocella sporoproducens DSM 16521</name>
    <dbReference type="NCBI Taxonomy" id="1121270"/>
    <lineage>
        <taxon>Bacteria</taxon>
        <taxon>Bacillati</taxon>
        <taxon>Bacillota</taxon>
        <taxon>Clostridia</taxon>
        <taxon>Eubacteriales</taxon>
        <taxon>Clostridiales Family XVI. Incertae Sedis</taxon>
        <taxon>Carboxydocella</taxon>
    </lineage>
</organism>
<dbReference type="FunFam" id="3.40.1010.10:FF:000002">
    <property type="entry name" value="Ribosomal RNA small subunit methyltransferase I"/>
    <property type="match status" value="1"/>
</dbReference>
<keyword evidence="2 6" id="KW-0698">rRNA processing</keyword>
<evidence type="ECO:0000313" key="10">
    <source>
        <dbReference type="Proteomes" id="UP000189933"/>
    </source>
</evidence>
<evidence type="ECO:0000256" key="4">
    <source>
        <dbReference type="ARBA" id="ARBA00022679"/>
    </source>
</evidence>
<dbReference type="SUPFAM" id="SSF53790">
    <property type="entry name" value="Tetrapyrrole methylase"/>
    <property type="match status" value="1"/>
</dbReference>
<dbReference type="Pfam" id="PF23016">
    <property type="entry name" value="RsmI_C"/>
    <property type="match status" value="1"/>
</dbReference>
<gene>
    <name evidence="6" type="primary">rsmI</name>
    <name evidence="9" type="ORF">SAMN02745885_01708</name>
</gene>
<dbReference type="RefSeq" id="WP_078665751.1">
    <property type="nucleotide sequence ID" value="NZ_FUXM01000019.1"/>
</dbReference>
<dbReference type="EC" id="2.1.1.198" evidence="6"/>
<evidence type="ECO:0000256" key="6">
    <source>
        <dbReference type="HAMAP-Rule" id="MF_01877"/>
    </source>
</evidence>
<dbReference type="PANTHER" id="PTHR46111:SF1">
    <property type="entry name" value="RIBOSOMAL RNA SMALL SUBUNIT METHYLTRANSFERASE I"/>
    <property type="match status" value="1"/>
</dbReference>
<accession>A0A1T4QKG4</accession>
<comment type="catalytic activity">
    <reaction evidence="6">
        <text>cytidine(1402) in 16S rRNA + S-adenosyl-L-methionine = 2'-O-methylcytidine(1402) in 16S rRNA + S-adenosyl-L-homocysteine + H(+)</text>
        <dbReference type="Rhea" id="RHEA:42924"/>
        <dbReference type="Rhea" id="RHEA-COMP:10285"/>
        <dbReference type="Rhea" id="RHEA-COMP:10286"/>
        <dbReference type="ChEBI" id="CHEBI:15378"/>
        <dbReference type="ChEBI" id="CHEBI:57856"/>
        <dbReference type="ChEBI" id="CHEBI:59789"/>
        <dbReference type="ChEBI" id="CHEBI:74495"/>
        <dbReference type="ChEBI" id="CHEBI:82748"/>
        <dbReference type="EC" id="2.1.1.198"/>
    </reaction>
</comment>
<proteinExistence type="inferred from homology"/>
<evidence type="ECO:0000313" key="9">
    <source>
        <dbReference type="EMBL" id="SKA04273.1"/>
    </source>
</evidence>
<keyword evidence="1 6" id="KW-0963">Cytoplasm</keyword>
<comment type="function">
    <text evidence="6">Catalyzes the 2'-O-methylation of the ribose of cytidine 1402 (C1402) in 16S rRNA.</text>
</comment>
<dbReference type="InterPro" id="IPR008189">
    <property type="entry name" value="rRNA_ssu_MeTfrase_I"/>
</dbReference>
<evidence type="ECO:0000256" key="3">
    <source>
        <dbReference type="ARBA" id="ARBA00022603"/>
    </source>
</evidence>
<dbReference type="PIRSF" id="PIRSF005917">
    <property type="entry name" value="MTase_YraL"/>
    <property type="match status" value="1"/>
</dbReference>
<evidence type="ECO:0000259" key="7">
    <source>
        <dbReference type="Pfam" id="PF00590"/>
    </source>
</evidence>